<reference evidence="1 2" key="1">
    <citation type="journal article" date="1998" name="Science">
        <title>Genome sequence of the nematode C. elegans: a platform for investigating biology.</title>
        <authorList>
            <consortium name="The C. elegans sequencing consortium"/>
            <person name="Sulson J.E."/>
            <person name="Waterston R."/>
        </authorList>
    </citation>
    <scope>NUCLEOTIDE SEQUENCE [LARGE SCALE GENOMIC DNA]</scope>
    <source>
        <strain evidence="1 2">Bristol N2</strain>
    </source>
</reference>
<sequence>MRWATASTVRAFSTEIPPKKDFQRVAALAKLWEKYTFRHEILTSSEQPAVQITRSDRNYLDYGRISLHQGCPRLILQSPQGKIEQAKAFVQGYMRNAFVRGIGLQDEKKEFLAHCDSVFFEVLRAIREEDFSNLAEFTLGGHETLQFHRSAAHKLSKIQKEALNITQDDLLGDNGYIVKFPYLRHEMGPYIHSIEFTNVDAVGNTHLGDGEKPLDKIFCRYKVVLGGCYKFDSLLNEIRKGSQMWSQRIKTPKDYTFKWPRYTIVELDICQQAYSQMPIRLNDTRYLYDFHVFSF</sequence>
<accession>Q9N3C2</accession>
<dbReference type="PeptideAtlas" id="Q9N3C2"/>
<dbReference type="OMA" id="IVELDIC"/>
<name>Q9N3C2_CAEEL</name>
<evidence type="ECO:0007829" key="4">
    <source>
        <dbReference type="PeptideAtlas" id="Q9N3C2"/>
    </source>
</evidence>
<dbReference type="GO" id="GO:0004527">
    <property type="term" value="F:exonuclease activity"/>
    <property type="evidence" value="ECO:0007669"/>
    <property type="project" value="UniProtKB-KW"/>
</dbReference>
<keyword evidence="4" id="KW-1267">Proteomics identification</keyword>
<evidence type="ECO:0000313" key="1">
    <source>
        <dbReference type="EMBL" id="CCD73832.1"/>
    </source>
</evidence>
<keyword evidence="1" id="KW-0378">Hydrolase</keyword>
<dbReference type="EMBL" id="BX284603">
    <property type="protein sequence ID" value="CCD73832.1"/>
    <property type="molecule type" value="Genomic_DNA"/>
</dbReference>
<dbReference type="eggNOG" id="ENOG502T9Z4">
    <property type="taxonomic scope" value="Eukaryota"/>
</dbReference>
<keyword evidence="1" id="KW-0540">Nuclease</keyword>
<dbReference type="PaxDb" id="6239-Y54F10AR.2"/>
<keyword evidence="2" id="KW-1185">Reference proteome</keyword>
<dbReference type="InParanoid" id="Q9N3C2"/>
<dbReference type="HOGENOM" id="CLU_944087_0_0_1"/>
<dbReference type="GeneID" id="175375"/>
<dbReference type="AGR" id="WB:WBGene00021855"/>
<dbReference type="AlphaFoldDB" id="Q9N3C2"/>
<organism evidence="1 2">
    <name type="scientific">Caenorhabditis elegans</name>
    <dbReference type="NCBI Taxonomy" id="6239"/>
    <lineage>
        <taxon>Eukaryota</taxon>
        <taxon>Metazoa</taxon>
        <taxon>Ecdysozoa</taxon>
        <taxon>Nematoda</taxon>
        <taxon>Chromadorea</taxon>
        <taxon>Rhabditida</taxon>
        <taxon>Rhabditina</taxon>
        <taxon>Rhabditomorpha</taxon>
        <taxon>Rhabditoidea</taxon>
        <taxon>Rhabditidae</taxon>
        <taxon>Peloderinae</taxon>
        <taxon>Caenorhabditis</taxon>
    </lineage>
</organism>
<keyword evidence="1" id="KW-0269">Exonuclease</keyword>
<dbReference type="Proteomes" id="UP000001940">
    <property type="component" value="Chromosome III"/>
</dbReference>
<evidence type="ECO:0000313" key="3">
    <source>
        <dbReference type="WormBase" id="Y54F10AR.2"/>
    </source>
</evidence>
<evidence type="ECO:0000313" key="2">
    <source>
        <dbReference type="Proteomes" id="UP000001940"/>
    </source>
</evidence>
<proteinExistence type="evidence at protein level"/>
<dbReference type="CTD" id="175375"/>
<gene>
    <name evidence="1" type="ORF">CELE_Y54F10AR.2</name>
    <name evidence="1 3" type="ORF">Y54F10AR.2</name>
</gene>
<protein>
    <submittedName>
        <fullName evidence="1">Mitochondrial genome maintenance exonuclease 1</fullName>
    </submittedName>
</protein>
<dbReference type="Bgee" id="WBGene00021855">
    <property type="expression patterns" value="Expressed in germ line (C elegans) and 4 other cell types or tissues"/>
</dbReference>
<dbReference type="WormBase" id="Y54F10AR.2">
    <property type="protein sequence ID" value="CE40221"/>
    <property type="gene ID" value="WBGene00021855"/>
</dbReference>
<dbReference type="UCSC" id="Y54F10AR.2">
    <property type="organism name" value="c. elegans"/>
</dbReference>
<dbReference type="RefSeq" id="NP_497581.3">
    <property type="nucleotide sequence ID" value="NM_065180.3"/>
</dbReference>
<dbReference type="OrthoDB" id="5774191at2759"/>
<dbReference type="KEGG" id="cel:CELE_Y54F10AR.2"/>
<dbReference type="FunCoup" id="Q9N3C2">
    <property type="interactions" value="310"/>
</dbReference>